<dbReference type="InterPro" id="IPR005084">
    <property type="entry name" value="CBM6"/>
</dbReference>
<dbReference type="Gene3D" id="2.60.120.260">
    <property type="entry name" value="Galactose-binding domain-like"/>
    <property type="match status" value="2"/>
</dbReference>
<protein>
    <recommendedName>
        <fullName evidence="2">CBM6 domain-containing protein</fullName>
    </recommendedName>
</protein>
<evidence type="ECO:0000313" key="4">
    <source>
        <dbReference type="Proteomes" id="UP000317638"/>
    </source>
</evidence>
<gene>
    <name evidence="3" type="ORF">FOJ82_14875</name>
</gene>
<dbReference type="OrthoDB" id="9760056at2"/>
<keyword evidence="4" id="KW-1185">Reference proteome</keyword>
<dbReference type="Pfam" id="PF13385">
    <property type="entry name" value="Laminin_G_3"/>
    <property type="match status" value="1"/>
</dbReference>
<feature type="region of interest" description="Disordered" evidence="1">
    <location>
        <begin position="1246"/>
        <end position="1272"/>
    </location>
</feature>
<evidence type="ECO:0000256" key="1">
    <source>
        <dbReference type="SAM" id="MobiDB-lite"/>
    </source>
</evidence>
<sequence>MPFPTASSRARAAGVAALGLALVGPHLVHVPMAVAEESPDPLLLYTFEGDAAAATIVNEGTLGSAFDARVVAAESLPRGTGPTAELGASGRFPGGAQNTSQEGKPYLEIPKGLFDGMEAITVSTWINWNGANANQLPWAYIIGSDALPANNWGVYYQPNEGGQSKAVANSGSEVKAVANEPLASNTWVHLTSVADGESLSYYMNGSLVSKVAVPLDFTKLGEPDSTRSGLIGTVPWAPQWAALFGGEFDDFAVYGAALNAEQVSTLFTDYVGGIASVEDSVFEVSTPASVSPQLPVTASVVTESGFATEAPIAWDQVPPSELATPGNTFEVQGRISGWVEPLVARVTVEERPLQDVVVDFAQNTGAFRGGASGTLYGLGDEQSPTQAIVNGAAMTNVSQKPPYGTQHPGGDAFNIEDTFFDKHGKDLYVYTQDYYPDWPYNRGVRPGDDRNYLRTDGILTGEYTNDPNGVWDYLEVLEIVVDEVAREATNPEKYVFIPFNEVDLQWLNSDSLYDRYMHQGGQPDSYTPNGETDWEAAWNVITGTYAKHGLERPQIAGPGDAAWRGEANIKAFLDMAIETDTVPDIYVWHELRGYQWLPVRAGLFRQYAQELGLTGDEVPEVNITEWGASSDMSSPANLLRWFASFEAAKVDAQTAYWTASGTLSDNYAKVNAGNGGWWLFKWYGDLTGSDTVKVVTGEQNAIAAIDEDARRAQVIVGGLANGNDGGLRLTGLDTGVFGSAVDFEVRENLVSGTDGIAAAPRLVAAGNDVVLTDGQLQLRIPSRNDSSTYQVIITPASDADPEAALAQQSGRYLLEAEQGFLTDAQVRTPSGYRASNNRDVAGFAAVGSRADWTVDVAEAGRYRLQVLGATPGVVAQHALFVDDEFATTVTYGANAIKPSNVATVARGSAEVYVDLEAGEQTLSLRASQDGADLMPGAGEAGGVTLDRFELVRVGDAANTEELTYPASTFRLFEGAGLDGGSAVLTAGQRADVYLSNHESGYYDLTADWEGTDLELRVNGRTAAIFADGESTVTVHLPEGITEVELFSAQGANVSSLSTVRNEAADANIVRIEAEDLDVVELGGTARVAQFSSQLTNGTSAFVQGLGITDANPANEGTLTIPRLAGFDAAGEYDVVIHYSNDDIEGTHDYNPQVVDLGLQASEAGTEGLAGRTTFRYTYGALNFWEAVMPLTLSTDAGAITFGNTRSTLYIDEGTEWGTHDDVILPGYAMAPDVDWLAIAPFVVGGAPAPEPEPSEPEEPSEQPSVEPSPTATVTVTAPAKPGDLYSTPGFHNVNGRWWYTECEPYSQTIRCTTEIWASSVKVEAGRFVQTNGWVFNNLTYLPFMKRAQWANNPLGVAGEWTASDGRRWKTECDTAQTGRDGCRSWVWSSIVASSQGADGVWSHRVTEDWVFNNIVRFKVS</sequence>
<proteinExistence type="predicted"/>
<dbReference type="Pfam" id="PF07532">
    <property type="entry name" value="Big_4"/>
    <property type="match status" value="1"/>
</dbReference>
<dbReference type="InterPro" id="IPR011081">
    <property type="entry name" value="Big_4"/>
</dbReference>
<dbReference type="PROSITE" id="PS51175">
    <property type="entry name" value="CBM6"/>
    <property type="match status" value="1"/>
</dbReference>
<dbReference type="Proteomes" id="UP000317638">
    <property type="component" value="Unassembled WGS sequence"/>
</dbReference>
<dbReference type="Gene3D" id="2.60.120.200">
    <property type="match status" value="1"/>
</dbReference>
<evidence type="ECO:0000313" key="3">
    <source>
        <dbReference type="EMBL" id="TRY17124.1"/>
    </source>
</evidence>
<dbReference type="EMBL" id="VKKG01000006">
    <property type="protein sequence ID" value="TRY17124.1"/>
    <property type="molecule type" value="Genomic_DNA"/>
</dbReference>
<comment type="caution">
    <text evidence="3">The sequence shown here is derived from an EMBL/GenBank/DDBJ whole genome shotgun (WGS) entry which is preliminary data.</text>
</comment>
<dbReference type="RefSeq" id="WP_143939267.1">
    <property type="nucleotide sequence ID" value="NZ_VKKG01000006.1"/>
</dbReference>
<feature type="region of interest" description="Disordered" evidence="1">
    <location>
        <begin position="80"/>
        <end position="103"/>
    </location>
</feature>
<evidence type="ECO:0000259" key="2">
    <source>
        <dbReference type="PROSITE" id="PS51175"/>
    </source>
</evidence>
<dbReference type="SUPFAM" id="SSF49899">
    <property type="entry name" value="Concanavalin A-like lectins/glucanases"/>
    <property type="match status" value="1"/>
</dbReference>
<accession>A0A553JXF9</accession>
<reference evidence="3 4" key="1">
    <citation type="submission" date="2019-07" db="EMBL/GenBank/DDBJ databases">
        <authorList>
            <person name="Zhou L.-Y."/>
        </authorList>
    </citation>
    <scope>NUCLEOTIDE SEQUENCE [LARGE SCALE GENOMIC DNA]</scope>
    <source>
        <strain evidence="3 4">YIM 101269</strain>
    </source>
</reference>
<dbReference type="InterPro" id="IPR013320">
    <property type="entry name" value="ConA-like_dom_sf"/>
</dbReference>
<name>A0A553JXF9_9ACTN</name>
<organism evidence="3 4">
    <name type="scientific">Tessaracoccus rhinocerotis</name>
    <dbReference type="NCBI Taxonomy" id="1689449"/>
    <lineage>
        <taxon>Bacteria</taxon>
        <taxon>Bacillati</taxon>
        <taxon>Actinomycetota</taxon>
        <taxon>Actinomycetes</taxon>
        <taxon>Propionibacteriales</taxon>
        <taxon>Propionibacteriaceae</taxon>
        <taxon>Tessaracoccus</taxon>
    </lineage>
</organism>
<feature type="compositionally biased region" description="Low complexity" evidence="1">
    <location>
        <begin position="1261"/>
        <end position="1272"/>
    </location>
</feature>
<feature type="domain" description="CBM6" evidence="2">
    <location>
        <begin position="812"/>
        <end position="951"/>
    </location>
</feature>
<dbReference type="GO" id="GO:0030246">
    <property type="term" value="F:carbohydrate binding"/>
    <property type="evidence" value="ECO:0007669"/>
    <property type="project" value="InterPro"/>
</dbReference>